<dbReference type="InterPro" id="IPR004241">
    <property type="entry name" value="Atg8-like"/>
</dbReference>
<comment type="similarity">
    <text evidence="2 5">Belongs to the ATG8 family.</text>
</comment>
<keyword evidence="4" id="KW-0449">Lipoprotein</keyword>
<keyword evidence="8" id="KW-1185">Reference proteome</keyword>
<comment type="caution">
    <text evidence="7">The sequence shown here is derived from an EMBL/GenBank/DDBJ whole genome shotgun (WGS) entry which is preliminary data.</text>
</comment>
<dbReference type="SUPFAM" id="SSF54236">
    <property type="entry name" value="Ubiquitin-like"/>
    <property type="match status" value="1"/>
</dbReference>
<comment type="subcellular location">
    <subcellularLocation>
        <location evidence="1">Membrane</location>
    </subcellularLocation>
</comment>
<feature type="compositionally biased region" description="Basic residues" evidence="6">
    <location>
        <begin position="1"/>
        <end position="11"/>
    </location>
</feature>
<evidence type="ECO:0000256" key="4">
    <source>
        <dbReference type="ARBA" id="ARBA00023288"/>
    </source>
</evidence>
<feature type="compositionally biased region" description="Basic and acidic residues" evidence="6">
    <location>
        <begin position="21"/>
        <end position="31"/>
    </location>
</feature>
<dbReference type="EMBL" id="CAXAMN010001814">
    <property type="protein sequence ID" value="CAK8996393.1"/>
    <property type="molecule type" value="Genomic_DNA"/>
</dbReference>
<evidence type="ECO:0000256" key="3">
    <source>
        <dbReference type="ARBA" id="ARBA00023136"/>
    </source>
</evidence>
<keyword evidence="3" id="KW-0472">Membrane</keyword>
<dbReference type="Pfam" id="PF02991">
    <property type="entry name" value="ATG8"/>
    <property type="match status" value="1"/>
</dbReference>
<dbReference type="PANTHER" id="PTHR10969">
    <property type="entry name" value="MICROTUBULE-ASSOCIATED PROTEINS 1A/1B LIGHT CHAIN 3-RELATED"/>
    <property type="match status" value="1"/>
</dbReference>
<feature type="region of interest" description="Disordered" evidence="6">
    <location>
        <begin position="1"/>
        <end position="81"/>
    </location>
</feature>
<reference evidence="7 8" key="1">
    <citation type="submission" date="2024-02" db="EMBL/GenBank/DDBJ databases">
        <authorList>
            <person name="Chen Y."/>
            <person name="Shah S."/>
            <person name="Dougan E. K."/>
            <person name="Thang M."/>
            <person name="Chan C."/>
        </authorList>
    </citation>
    <scope>NUCLEOTIDE SEQUENCE [LARGE SCALE GENOMIC DNA]</scope>
</reference>
<keyword evidence="5" id="KW-0072">Autophagy</keyword>
<dbReference type="InterPro" id="IPR029071">
    <property type="entry name" value="Ubiquitin-like_domsf"/>
</dbReference>
<evidence type="ECO:0000313" key="8">
    <source>
        <dbReference type="Proteomes" id="UP001642484"/>
    </source>
</evidence>
<accession>A0ABP0I4N7</accession>
<dbReference type="Proteomes" id="UP001642484">
    <property type="component" value="Unassembled WGS sequence"/>
</dbReference>
<evidence type="ECO:0000313" key="7">
    <source>
        <dbReference type="EMBL" id="CAK8996393.1"/>
    </source>
</evidence>
<feature type="compositionally biased region" description="Basic and acidic residues" evidence="6">
    <location>
        <begin position="40"/>
        <end position="52"/>
    </location>
</feature>
<protein>
    <recommendedName>
        <fullName evidence="5">Autophagy-related protein</fullName>
    </recommendedName>
</protein>
<organism evidence="7 8">
    <name type="scientific">Durusdinium trenchii</name>
    <dbReference type="NCBI Taxonomy" id="1381693"/>
    <lineage>
        <taxon>Eukaryota</taxon>
        <taxon>Sar</taxon>
        <taxon>Alveolata</taxon>
        <taxon>Dinophyceae</taxon>
        <taxon>Suessiales</taxon>
        <taxon>Symbiodiniaceae</taxon>
        <taxon>Durusdinium</taxon>
    </lineage>
</organism>
<gene>
    <name evidence="7" type="ORF">CCMP2556_LOCUS4434</name>
</gene>
<proteinExistence type="inferred from homology"/>
<evidence type="ECO:0000256" key="6">
    <source>
        <dbReference type="SAM" id="MobiDB-lite"/>
    </source>
</evidence>
<dbReference type="Gene3D" id="3.10.20.90">
    <property type="entry name" value="Phosphatidylinositol 3-kinase Catalytic Subunit, Chain A, domain 1"/>
    <property type="match status" value="1"/>
</dbReference>
<evidence type="ECO:0000256" key="1">
    <source>
        <dbReference type="ARBA" id="ARBA00004370"/>
    </source>
</evidence>
<evidence type="ECO:0000256" key="2">
    <source>
        <dbReference type="ARBA" id="ARBA00007293"/>
    </source>
</evidence>
<sequence length="328" mass="35406">MAPKSSRKGKGFQKLPFNDDAIQKHLDKDSFPCESQEDGVETRSAEESHEETPESVISPTECPEQPFTPDASDGGDPSRRIQGAAATLGGATGMLLAGPVSGAVLGAAALYASTREDLSGAVARKAGSLYLKVADRACDEGVRVMDKGVEKAGAVLDKGCRRLSQSQSVPAPIRAGIQQLTGHSGYNATSGVGPEEAKRIREKHPDRIPILCERSAYSQLPQLVKNKFAVPGEMSAGEFKYLVQKELKKAAPEEAAGRSPEQTIYIFVNGVAPRCTARMAELYEQHCREDGFLWVKYSAEQTLGYHMLDPWLSNPSRAAMGWPANWQA</sequence>
<evidence type="ECO:0000256" key="5">
    <source>
        <dbReference type="RuleBase" id="RU004384"/>
    </source>
</evidence>
<name>A0ABP0I4N7_9DINO</name>